<dbReference type="PANTHER" id="PTHR45586:SF1">
    <property type="entry name" value="LIPOPOLYSACCHARIDE ASSEMBLY PROTEIN B"/>
    <property type="match status" value="1"/>
</dbReference>
<feature type="compositionally biased region" description="Basic and acidic residues" evidence="4">
    <location>
        <begin position="212"/>
        <end position="229"/>
    </location>
</feature>
<evidence type="ECO:0000313" key="7">
    <source>
        <dbReference type="Proteomes" id="UP001652461"/>
    </source>
</evidence>
<feature type="transmembrane region" description="Helical" evidence="5">
    <location>
        <begin position="254"/>
        <end position="274"/>
    </location>
</feature>
<feature type="region of interest" description="Disordered" evidence="4">
    <location>
        <begin position="467"/>
        <end position="499"/>
    </location>
</feature>
<protein>
    <submittedName>
        <fullName evidence="6">Tetratricopeptide repeat protein</fullName>
    </submittedName>
</protein>
<name>A0ABT2RYA9_9FIRM</name>
<keyword evidence="7" id="KW-1185">Reference proteome</keyword>
<evidence type="ECO:0000256" key="3">
    <source>
        <dbReference type="PROSITE-ProRule" id="PRU00339"/>
    </source>
</evidence>
<dbReference type="SMART" id="SM00028">
    <property type="entry name" value="TPR"/>
    <property type="match status" value="6"/>
</dbReference>
<evidence type="ECO:0000256" key="1">
    <source>
        <dbReference type="ARBA" id="ARBA00022737"/>
    </source>
</evidence>
<dbReference type="InterPro" id="IPR011990">
    <property type="entry name" value="TPR-like_helical_dom_sf"/>
</dbReference>
<dbReference type="Pfam" id="PF13174">
    <property type="entry name" value="TPR_6"/>
    <property type="match status" value="1"/>
</dbReference>
<dbReference type="Proteomes" id="UP001652461">
    <property type="component" value="Unassembled WGS sequence"/>
</dbReference>
<proteinExistence type="predicted"/>
<evidence type="ECO:0000313" key="6">
    <source>
        <dbReference type="EMBL" id="MCU6697000.1"/>
    </source>
</evidence>
<comment type="caution">
    <text evidence="6">The sequence shown here is derived from an EMBL/GenBank/DDBJ whole genome shotgun (WGS) entry which is preliminary data.</text>
</comment>
<keyword evidence="5" id="KW-1133">Transmembrane helix</keyword>
<dbReference type="InterPro" id="IPR051012">
    <property type="entry name" value="CellSynth/LPSAsmb/PSIAsmb"/>
</dbReference>
<keyword evidence="2 3" id="KW-0802">TPR repeat</keyword>
<evidence type="ECO:0000256" key="4">
    <source>
        <dbReference type="SAM" id="MobiDB-lite"/>
    </source>
</evidence>
<gene>
    <name evidence="6" type="ORF">OCV63_08835</name>
</gene>
<dbReference type="InterPro" id="IPR019734">
    <property type="entry name" value="TPR_rpt"/>
</dbReference>
<sequence length="499" mass="55099">MRCIKCGATLTDPEYCSSCGTEIHVYDKIIRLSNTWYNLGLEKAKARNLSGAMEDLRYSLELNKHNIPARNLLGLVYYEVGEVVSALTEWIISKNLEPEKNIADEYINAIQANPARLETINQTIKKYNQSLLYCQQGSEDLAIIQLKKVLSLNPNLVKAHQLLALLYIRTEEYERAGRELKRALAIDKTDNISLHYQAELETLAGKAVSRGQKPEGQKDNKGNKSKDPDIISYTSGNETIIMPATYKENTGVNVVLNIFIGLVVGVALMWFLAVPAKVRSVRSETAAQIREYSDQITAKQTEISSLQSQLDALNGTGEDGAEDTAETPGGSYEQLIDAYTSFQAGDTDTATSILDNVNADDLSDNARAIYNQMYGSLHADDVKNLYDAGSAAYDAKNYEEAVTNLAQVVSMDEKYDNGYAVYYLARSYEALQQNDQAVVMFQKFLDNFPGTSRAKYCTSAIARLGGQVQTQPQTPAADTTTQQDQGTQDQAAQDAAVQQ</sequence>
<reference evidence="6 7" key="1">
    <citation type="journal article" date="2021" name="ISME Commun">
        <title>Automated analysis of genomic sequences facilitates high-throughput and comprehensive description of bacteria.</title>
        <authorList>
            <person name="Hitch T.C.A."/>
        </authorList>
    </citation>
    <scope>NUCLEOTIDE SEQUENCE [LARGE SCALE GENOMIC DNA]</scope>
    <source>
        <strain evidence="6 7">Sanger_04</strain>
    </source>
</reference>
<feature type="repeat" description="TPR" evidence="3">
    <location>
        <begin position="157"/>
        <end position="190"/>
    </location>
</feature>
<keyword evidence="1" id="KW-0677">Repeat</keyword>
<accession>A0ABT2RYA9</accession>
<keyword evidence="5" id="KW-0812">Transmembrane</keyword>
<dbReference type="SUPFAM" id="SSF48452">
    <property type="entry name" value="TPR-like"/>
    <property type="match status" value="2"/>
</dbReference>
<dbReference type="Gene3D" id="1.25.40.10">
    <property type="entry name" value="Tetratricopeptide repeat domain"/>
    <property type="match status" value="3"/>
</dbReference>
<evidence type="ECO:0000256" key="5">
    <source>
        <dbReference type="SAM" id="Phobius"/>
    </source>
</evidence>
<dbReference type="RefSeq" id="WP_158363476.1">
    <property type="nucleotide sequence ID" value="NZ_JAOQKC010000010.1"/>
</dbReference>
<dbReference type="PROSITE" id="PS50005">
    <property type="entry name" value="TPR"/>
    <property type="match status" value="2"/>
</dbReference>
<feature type="region of interest" description="Disordered" evidence="4">
    <location>
        <begin position="206"/>
        <end position="231"/>
    </location>
</feature>
<dbReference type="Pfam" id="PF13181">
    <property type="entry name" value="TPR_8"/>
    <property type="match status" value="1"/>
</dbReference>
<keyword evidence="5" id="KW-0472">Membrane</keyword>
<evidence type="ECO:0000256" key="2">
    <source>
        <dbReference type="ARBA" id="ARBA00022803"/>
    </source>
</evidence>
<feature type="repeat" description="TPR" evidence="3">
    <location>
        <begin position="33"/>
        <end position="66"/>
    </location>
</feature>
<dbReference type="PANTHER" id="PTHR45586">
    <property type="entry name" value="TPR REPEAT-CONTAINING PROTEIN PA4667"/>
    <property type="match status" value="1"/>
</dbReference>
<dbReference type="EMBL" id="JAOQKC010000010">
    <property type="protein sequence ID" value="MCU6697000.1"/>
    <property type="molecule type" value="Genomic_DNA"/>
</dbReference>
<organism evidence="6 7">
    <name type="scientific">Laedolimicola ammoniilytica</name>
    <dbReference type="NCBI Taxonomy" id="2981771"/>
    <lineage>
        <taxon>Bacteria</taxon>
        <taxon>Bacillati</taxon>
        <taxon>Bacillota</taxon>
        <taxon>Clostridia</taxon>
        <taxon>Lachnospirales</taxon>
        <taxon>Lachnospiraceae</taxon>
        <taxon>Laedolimicola</taxon>
    </lineage>
</organism>